<keyword evidence="3 6" id="KW-0812">Transmembrane</keyword>
<keyword evidence="8" id="KW-1185">Reference proteome</keyword>
<comment type="caution">
    <text evidence="7">The sequence shown here is derived from an EMBL/GenBank/DDBJ whole genome shotgun (WGS) entry which is preliminary data.</text>
</comment>
<organism evidence="7 8">
    <name type="scientific">Mesorhabditis spiculigera</name>
    <dbReference type="NCBI Taxonomy" id="96644"/>
    <lineage>
        <taxon>Eukaryota</taxon>
        <taxon>Metazoa</taxon>
        <taxon>Ecdysozoa</taxon>
        <taxon>Nematoda</taxon>
        <taxon>Chromadorea</taxon>
        <taxon>Rhabditida</taxon>
        <taxon>Rhabditina</taxon>
        <taxon>Rhabditomorpha</taxon>
        <taxon>Rhabditoidea</taxon>
        <taxon>Rhabditidae</taxon>
        <taxon>Mesorhabditinae</taxon>
        <taxon>Mesorhabditis</taxon>
    </lineage>
</organism>
<dbReference type="EMBL" id="CATQJA010002654">
    <property type="protein sequence ID" value="CAJ0578798.1"/>
    <property type="molecule type" value="Genomic_DNA"/>
</dbReference>
<sequence length="442" mass="49548">MIDVGKGPIDFMMGPPKNLASLPDEYMVLFTSDQFLTTSLHRNMDFLSTVVLMVLLALGMLTSFLWIGFQLHGETIHLLRLSSNVISSRPEWVASVYNYTGEQLENNDINLENYVEEAYQQGREWLSTKVRGLADPKDNARADMLEEQVKKITDSIYKLWEERHVNGTAAIATGAAQKDWWGQIKSATNLEAIKNELTLIIKENFDTMFEVAQSVWGLLATNLYFLTGLLAALATIIFDFGMDIINLVIAWVVFLTMLYYLLASSRSQWLPMEWATQLTGMYSAGDGRTSAVNEVTVAVEQAISGVFVLSIKMSVFYGLYTYFVHSLFGLNIVFLPSLVASIFAAIPIMPPYIVCIFGFVELYIVRGEFTAAIVFILMSISPIMFVDAAFYKEVKYAHPYVTGLSIIGGMYWLSLQGAIVGPIILCVFLVMVDVYMKYAKGK</sequence>
<feature type="non-terminal residue" evidence="7">
    <location>
        <position position="442"/>
    </location>
</feature>
<keyword evidence="4 6" id="KW-1133">Transmembrane helix</keyword>
<evidence type="ECO:0000256" key="3">
    <source>
        <dbReference type="ARBA" id="ARBA00022692"/>
    </source>
</evidence>
<dbReference type="Proteomes" id="UP001177023">
    <property type="component" value="Unassembled WGS sequence"/>
</dbReference>
<accession>A0AA36D2X7</accession>
<keyword evidence="5 6" id="KW-0472">Membrane</keyword>
<evidence type="ECO:0008006" key="9">
    <source>
        <dbReference type="Google" id="ProtNLM"/>
    </source>
</evidence>
<reference evidence="7" key="1">
    <citation type="submission" date="2023-06" db="EMBL/GenBank/DDBJ databases">
        <authorList>
            <person name="Delattre M."/>
        </authorList>
    </citation>
    <scope>NUCLEOTIDE SEQUENCE</scope>
    <source>
        <strain evidence="7">AF72</strain>
    </source>
</reference>
<comment type="similarity">
    <text evidence="2">Belongs to the autoinducer-2 exporter (AI-2E) (TC 2.A.86) family.</text>
</comment>
<feature type="transmembrane region" description="Helical" evidence="6">
    <location>
        <begin position="315"/>
        <end position="334"/>
    </location>
</feature>
<feature type="transmembrane region" description="Helical" evidence="6">
    <location>
        <begin position="46"/>
        <end position="69"/>
    </location>
</feature>
<dbReference type="PANTHER" id="PTHR21716">
    <property type="entry name" value="TRANSMEMBRANE PROTEIN"/>
    <property type="match status" value="1"/>
</dbReference>
<feature type="transmembrane region" description="Helical" evidence="6">
    <location>
        <begin position="340"/>
        <end position="364"/>
    </location>
</feature>
<evidence type="ECO:0000256" key="1">
    <source>
        <dbReference type="ARBA" id="ARBA00004141"/>
    </source>
</evidence>
<dbReference type="InterPro" id="IPR002549">
    <property type="entry name" value="AI-2E-like"/>
</dbReference>
<comment type="subcellular location">
    <subcellularLocation>
        <location evidence="1">Membrane</location>
        <topology evidence="1">Multi-pass membrane protein</topology>
    </subcellularLocation>
</comment>
<dbReference type="PANTHER" id="PTHR21716:SF4">
    <property type="entry name" value="TRANSMEMBRANE PROTEIN 245"/>
    <property type="match status" value="1"/>
</dbReference>
<name>A0AA36D2X7_9BILA</name>
<proteinExistence type="inferred from homology"/>
<dbReference type="GO" id="GO:0016020">
    <property type="term" value="C:membrane"/>
    <property type="evidence" value="ECO:0007669"/>
    <property type="project" value="UniProtKB-SubCell"/>
</dbReference>
<gene>
    <name evidence="7" type="ORF">MSPICULIGERA_LOCUS17039</name>
</gene>
<evidence type="ECO:0000313" key="8">
    <source>
        <dbReference type="Proteomes" id="UP001177023"/>
    </source>
</evidence>
<feature type="transmembrane region" description="Helical" evidence="6">
    <location>
        <begin position="215"/>
        <end position="238"/>
    </location>
</feature>
<feature type="transmembrane region" description="Helical" evidence="6">
    <location>
        <begin position="371"/>
        <end position="391"/>
    </location>
</feature>
<feature type="transmembrane region" description="Helical" evidence="6">
    <location>
        <begin position="411"/>
        <end position="436"/>
    </location>
</feature>
<evidence type="ECO:0000256" key="6">
    <source>
        <dbReference type="SAM" id="Phobius"/>
    </source>
</evidence>
<protein>
    <recommendedName>
        <fullName evidence="9">Transmembrane protein</fullName>
    </recommendedName>
</protein>
<dbReference type="AlphaFoldDB" id="A0AA36D2X7"/>
<evidence type="ECO:0000256" key="5">
    <source>
        <dbReference type="ARBA" id="ARBA00023136"/>
    </source>
</evidence>
<evidence type="ECO:0000256" key="2">
    <source>
        <dbReference type="ARBA" id="ARBA00009773"/>
    </source>
</evidence>
<evidence type="ECO:0000256" key="4">
    <source>
        <dbReference type="ARBA" id="ARBA00022989"/>
    </source>
</evidence>
<feature type="transmembrane region" description="Helical" evidence="6">
    <location>
        <begin position="244"/>
        <end position="262"/>
    </location>
</feature>
<evidence type="ECO:0000313" key="7">
    <source>
        <dbReference type="EMBL" id="CAJ0578798.1"/>
    </source>
</evidence>